<comment type="caution">
    <text evidence="1">The sequence shown here is derived from an EMBL/GenBank/DDBJ whole genome shotgun (WGS) entry which is preliminary data.</text>
</comment>
<sequence length="344" mass="38660">MQDITYPSVELLYWMLRELRSGKIGLHAVHLLQYLSPQTLERMGVALVEQDGDQETLLLYSICVNFRTAQFLNMTVLEETDGAIAQKLRLAAEKYLCSAEIALSRIHLLTHPSTALLQAQLCGASISRAAGNLAACWTFTSAACKTCMDLRLKASLEKEDDELYYCFVYCYILDKGFSMILGRRPYLSGSELISSKHPVWTSGCSTLNLMTVHLEIARIQGVIASDLHCKARPKNSLEQRYKVSLVANLLLQMDGLRKKVDTFDSTPSDFRGLYMDRELHILDFAFYSALTAIRRYESLNLGESSSISKDCVEAARMSILSLRYLQGHQPADANNAARLSFVNW</sequence>
<keyword evidence="2" id="KW-1185">Reference proteome</keyword>
<evidence type="ECO:0000313" key="2">
    <source>
        <dbReference type="Proteomes" id="UP001165186"/>
    </source>
</evidence>
<protein>
    <submittedName>
        <fullName evidence="1">Transcription factor</fullName>
    </submittedName>
</protein>
<name>A0ACB5RV93_9PEZI</name>
<gene>
    <name evidence="1" type="primary">g10452</name>
    <name evidence="1" type="ORF">NpPPO83_00010452</name>
</gene>
<reference evidence="1" key="1">
    <citation type="submission" date="2024-09" db="EMBL/GenBank/DDBJ databases">
        <title>Draft Genome Sequences of Neofusicoccum parvum.</title>
        <authorList>
            <person name="Ashida A."/>
            <person name="Camagna M."/>
            <person name="Tanaka A."/>
            <person name="Takemoto D."/>
        </authorList>
    </citation>
    <scope>NUCLEOTIDE SEQUENCE</scope>
    <source>
        <strain evidence="1">PPO83</strain>
    </source>
</reference>
<organism evidence="1 2">
    <name type="scientific">Neofusicoccum parvum</name>
    <dbReference type="NCBI Taxonomy" id="310453"/>
    <lineage>
        <taxon>Eukaryota</taxon>
        <taxon>Fungi</taxon>
        <taxon>Dikarya</taxon>
        <taxon>Ascomycota</taxon>
        <taxon>Pezizomycotina</taxon>
        <taxon>Dothideomycetes</taxon>
        <taxon>Dothideomycetes incertae sedis</taxon>
        <taxon>Botryosphaeriales</taxon>
        <taxon>Botryosphaeriaceae</taxon>
        <taxon>Neofusicoccum</taxon>
    </lineage>
</organism>
<evidence type="ECO:0000313" key="1">
    <source>
        <dbReference type="EMBL" id="GME24429.1"/>
    </source>
</evidence>
<accession>A0ACB5RV93</accession>
<dbReference type="EMBL" id="BSXG01000013">
    <property type="protein sequence ID" value="GME24429.1"/>
    <property type="molecule type" value="Genomic_DNA"/>
</dbReference>
<proteinExistence type="predicted"/>
<dbReference type="Proteomes" id="UP001165186">
    <property type="component" value="Unassembled WGS sequence"/>
</dbReference>